<dbReference type="PANTHER" id="PTHR30528">
    <property type="entry name" value="CYTOPLASMIC PROTEIN"/>
    <property type="match status" value="1"/>
</dbReference>
<gene>
    <name evidence="1" type="ORF">GCM10023216_07620</name>
</gene>
<dbReference type="Pfam" id="PF06224">
    <property type="entry name" value="AlkZ-like"/>
    <property type="match status" value="1"/>
</dbReference>
<dbReference type="InterPro" id="IPR009351">
    <property type="entry name" value="AlkZ-like"/>
</dbReference>
<organism evidence="1 2">
    <name type="scientific">Isoptericola chiayiensis</name>
    <dbReference type="NCBI Taxonomy" id="579446"/>
    <lineage>
        <taxon>Bacteria</taxon>
        <taxon>Bacillati</taxon>
        <taxon>Actinomycetota</taxon>
        <taxon>Actinomycetes</taxon>
        <taxon>Micrococcales</taxon>
        <taxon>Promicromonosporaceae</taxon>
        <taxon>Isoptericola</taxon>
    </lineage>
</organism>
<dbReference type="PANTHER" id="PTHR30528:SF0">
    <property type="entry name" value="CYTOPLASMIC PROTEIN"/>
    <property type="match status" value="1"/>
</dbReference>
<comment type="caution">
    <text evidence="1">The sequence shown here is derived from an EMBL/GenBank/DDBJ whole genome shotgun (WGS) entry which is preliminary data.</text>
</comment>
<dbReference type="EMBL" id="BAABID010000004">
    <property type="protein sequence ID" value="GAA4721023.1"/>
    <property type="molecule type" value="Genomic_DNA"/>
</dbReference>
<protein>
    <submittedName>
        <fullName evidence="1">Winged helix-turn-helix domain-containing protein</fullName>
    </submittedName>
</protein>
<name>A0ABP8Y4Q4_9MICO</name>
<accession>A0ABP8Y4Q4</accession>
<dbReference type="RefSeq" id="WP_343037344.1">
    <property type="nucleotide sequence ID" value="NZ_BAABID010000004.1"/>
</dbReference>
<reference evidence="2" key="1">
    <citation type="journal article" date="2019" name="Int. J. Syst. Evol. Microbiol.">
        <title>The Global Catalogue of Microorganisms (GCM) 10K type strain sequencing project: providing services to taxonomists for standard genome sequencing and annotation.</title>
        <authorList>
            <consortium name="The Broad Institute Genomics Platform"/>
            <consortium name="The Broad Institute Genome Sequencing Center for Infectious Disease"/>
            <person name="Wu L."/>
            <person name="Ma J."/>
        </authorList>
    </citation>
    <scope>NUCLEOTIDE SEQUENCE [LARGE SCALE GENOMIC DNA]</scope>
    <source>
        <strain evidence="2">JCM 18063</strain>
    </source>
</reference>
<dbReference type="Proteomes" id="UP001500956">
    <property type="component" value="Unassembled WGS sequence"/>
</dbReference>
<sequence>MQTLTKSEARRAALRAQGVDRSRTAAPVTMRHLTRTVDRINLLQIDSVNVLARAHLVPLYSRLGPYDTALLDRAAGRAPRRLVETWAHVASYVPATTYPLLEWRRRAYQKEAWSSISAVPRAHPVELELVRALVTERGPITAAALHDALERRGDVSPRSRGEWGWNWTTAKRCLEFLFFTGEVLSASRNAAFERRYDLAERVLPPSVRHAPPVADDDAVRRLLELGARAHGVGTARCFQDYFRVTGPAARRALAELVEEGTLEPVEVEGWAARTYRHRDAVVPRTVSAATLLSPFDPVVWERRRLEALFDVYYRIEIYVPAPKRTLGYYVLPFLEGEDVTAMVDLKADRAAGVLQVAAAHGTAHTGPDTASALAAELATLAAWLGLERIVVRPVGDLARALDAEVAR</sequence>
<keyword evidence="2" id="KW-1185">Reference proteome</keyword>
<evidence type="ECO:0000313" key="2">
    <source>
        <dbReference type="Proteomes" id="UP001500956"/>
    </source>
</evidence>
<evidence type="ECO:0000313" key="1">
    <source>
        <dbReference type="EMBL" id="GAA4721023.1"/>
    </source>
</evidence>
<proteinExistence type="predicted"/>